<feature type="region of interest" description="Disordered" evidence="9">
    <location>
        <begin position="1"/>
        <end position="33"/>
    </location>
</feature>
<keyword evidence="7 8" id="KW-0472">Membrane</keyword>
<dbReference type="Proteomes" id="UP001153076">
    <property type="component" value="Unassembled WGS sequence"/>
</dbReference>
<evidence type="ECO:0000256" key="4">
    <source>
        <dbReference type="ARBA" id="ARBA00022475"/>
    </source>
</evidence>
<evidence type="ECO:0000256" key="7">
    <source>
        <dbReference type="ARBA" id="ARBA00023136"/>
    </source>
</evidence>
<comment type="similarity">
    <text evidence="2 8">Belongs to the Casparian strip membrane proteins (CASP) family.</text>
</comment>
<accession>A0A9Q1JLE6</accession>
<comment type="caution">
    <text evidence="11">The sequence shown here is derived from an EMBL/GenBank/DDBJ whole genome shotgun (WGS) entry which is preliminary data.</text>
</comment>
<dbReference type="GO" id="GO:0005886">
    <property type="term" value="C:plasma membrane"/>
    <property type="evidence" value="ECO:0007669"/>
    <property type="project" value="UniProtKB-SubCell"/>
</dbReference>
<evidence type="ECO:0000256" key="3">
    <source>
        <dbReference type="ARBA" id="ARBA00011489"/>
    </source>
</evidence>
<sequence>MSNPDEESQHQTAPAPAPRVDLEAGQSPAPAQDESFGVGLVIRRWRREDLMRKASLGLRALSLLLSLLSFLIMACNNHGDWRDFNKYEEYRYLVGVAILSALYTGGQTFRQVHQLYFAKDLPPLKHAAAVDFVGDQVMAYFLLSSASSAIPLTNRMREGGDNVFTDSSAAAISMSLLAFLALACTSVIAGYKLSAQSFI</sequence>
<evidence type="ECO:0000259" key="10">
    <source>
        <dbReference type="Pfam" id="PF04535"/>
    </source>
</evidence>
<name>A0A9Q1JLE6_9CARY</name>
<evidence type="ECO:0000256" key="2">
    <source>
        <dbReference type="ARBA" id="ARBA00007651"/>
    </source>
</evidence>
<dbReference type="OrthoDB" id="1924823at2759"/>
<keyword evidence="6 8" id="KW-1133">Transmembrane helix</keyword>
<keyword evidence="12" id="KW-1185">Reference proteome</keyword>
<organism evidence="11 12">
    <name type="scientific">Carnegiea gigantea</name>
    <dbReference type="NCBI Taxonomy" id="171969"/>
    <lineage>
        <taxon>Eukaryota</taxon>
        <taxon>Viridiplantae</taxon>
        <taxon>Streptophyta</taxon>
        <taxon>Embryophyta</taxon>
        <taxon>Tracheophyta</taxon>
        <taxon>Spermatophyta</taxon>
        <taxon>Magnoliopsida</taxon>
        <taxon>eudicotyledons</taxon>
        <taxon>Gunneridae</taxon>
        <taxon>Pentapetalae</taxon>
        <taxon>Caryophyllales</taxon>
        <taxon>Cactineae</taxon>
        <taxon>Cactaceae</taxon>
        <taxon>Cactoideae</taxon>
        <taxon>Echinocereeae</taxon>
        <taxon>Carnegiea</taxon>
    </lineage>
</organism>
<reference evidence="11" key="1">
    <citation type="submission" date="2022-04" db="EMBL/GenBank/DDBJ databases">
        <title>Carnegiea gigantea Genome sequencing and assembly v2.</title>
        <authorList>
            <person name="Copetti D."/>
            <person name="Sanderson M.J."/>
            <person name="Burquez A."/>
            <person name="Wojciechowski M.F."/>
        </authorList>
    </citation>
    <scope>NUCLEOTIDE SEQUENCE</scope>
    <source>
        <strain evidence="11">SGP5-SGP5p</strain>
        <tissue evidence="11">Aerial part</tissue>
    </source>
</reference>
<feature type="transmembrane region" description="Helical" evidence="8">
    <location>
        <begin position="90"/>
        <end position="106"/>
    </location>
</feature>
<dbReference type="AlphaFoldDB" id="A0A9Q1JLE6"/>
<keyword evidence="4 8" id="KW-1003">Cell membrane</keyword>
<evidence type="ECO:0000256" key="8">
    <source>
        <dbReference type="RuleBase" id="RU361233"/>
    </source>
</evidence>
<dbReference type="InterPro" id="IPR006702">
    <property type="entry name" value="CASP_dom"/>
</dbReference>
<dbReference type="PANTHER" id="PTHR33573:SF57">
    <property type="entry name" value="CASP-LIKE PROTEIN 4B1"/>
    <property type="match status" value="1"/>
</dbReference>
<comment type="subunit">
    <text evidence="3 8">Homodimer and heterodimers.</text>
</comment>
<keyword evidence="5 8" id="KW-0812">Transmembrane</keyword>
<feature type="transmembrane region" description="Helical" evidence="8">
    <location>
        <begin position="170"/>
        <end position="191"/>
    </location>
</feature>
<evidence type="ECO:0000256" key="1">
    <source>
        <dbReference type="ARBA" id="ARBA00004651"/>
    </source>
</evidence>
<feature type="domain" description="Casparian strip membrane protein" evidence="10">
    <location>
        <begin position="50"/>
        <end position="181"/>
    </location>
</feature>
<gene>
    <name evidence="11" type="ORF">Cgig2_012072</name>
</gene>
<evidence type="ECO:0000256" key="9">
    <source>
        <dbReference type="SAM" id="MobiDB-lite"/>
    </source>
</evidence>
<evidence type="ECO:0000313" key="12">
    <source>
        <dbReference type="Proteomes" id="UP001153076"/>
    </source>
</evidence>
<dbReference type="PANTHER" id="PTHR33573">
    <property type="entry name" value="CASP-LIKE PROTEIN 4A4"/>
    <property type="match status" value="1"/>
</dbReference>
<dbReference type="Pfam" id="PF04535">
    <property type="entry name" value="CASP_dom"/>
    <property type="match status" value="1"/>
</dbReference>
<dbReference type="EMBL" id="JAKOGI010001068">
    <property type="protein sequence ID" value="KAJ8427984.1"/>
    <property type="molecule type" value="Genomic_DNA"/>
</dbReference>
<comment type="subcellular location">
    <subcellularLocation>
        <location evidence="1 8">Cell membrane</location>
        <topology evidence="1 8">Multi-pass membrane protein</topology>
    </subcellularLocation>
</comment>
<protein>
    <recommendedName>
        <fullName evidence="8">CASP-like protein</fullName>
    </recommendedName>
</protein>
<evidence type="ECO:0000256" key="6">
    <source>
        <dbReference type="ARBA" id="ARBA00022989"/>
    </source>
</evidence>
<evidence type="ECO:0000256" key="5">
    <source>
        <dbReference type="ARBA" id="ARBA00022692"/>
    </source>
</evidence>
<proteinExistence type="inferred from homology"/>
<feature type="transmembrane region" description="Helical" evidence="8">
    <location>
        <begin position="56"/>
        <end position="74"/>
    </location>
</feature>
<comment type="caution">
    <text evidence="8">Lacks conserved residue(s) required for the propagation of feature annotation.</text>
</comment>
<evidence type="ECO:0000313" key="11">
    <source>
        <dbReference type="EMBL" id="KAJ8427984.1"/>
    </source>
</evidence>